<comment type="caution">
    <text evidence="2">The sequence shown here is derived from an EMBL/GenBank/DDBJ whole genome shotgun (WGS) entry which is preliminary data.</text>
</comment>
<dbReference type="EMBL" id="PDNA01000080">
    <property type="protein sequence ID" value="PGH15712.1"/>
    <property type="molecule type" value="Genomic_DNA"/>
</dbReference>
<feature type="transmembrane region" description="Helical" evidence="1">
    <location>
        <begin position="30"/>
        <end position="55"/>
    </location>
</feature>
<protein>
    <submittedName>
        <fullName evidence="2">Uncharacterized protein</fullName>
    </submittedName>
</protein>
<proteinExistence type="predicted"/>
<gene>
    <name evidence="2" type="ORF">AJ80_05420</name>
</gene>
<evidence type="ECO:0000313" key="2">
    <source>
        <dbReference type="EMBL" id="PGH15712.1"/>
    </source>
</evidence>
<reference evidence="2 3" key="1">
    <citation type="submission" date="2017-10" db="EMBL/GenBank/DDBJ databases">
        <title>Comparative genomics in systemic dimorphic fungi from Ajellomycetaceae.</title>
        <authorList>
            <person name="Munoz J.F."/>
            <person name="Mcewen J.G."/>
            <person name="Clay O.K."/>
            <person name="Cuomo C.A."/>
        </authorList>
    </citation>
    <scope>NUCLEOTIDE SEQUENCE [LARGE SCALE GENOMIC DNA]</scope>
    <source>
        <strain evidence="2 3">UAMH7299</strain>
    </source>
</reference>
<keyword evidence="3" id="KW-1185">Reference proteome</keyword>
<keyword evidence="1" id="KW-1133">Transmembrane helix</keyword>
<sequence>MAGGMPHGGGGIPAGAVHVADEIDVNEVPYLVVVVVVVVEAFAGFVSSSFGWLMAAGVVNV</sequence>
<evidence type="ECO:0000256" key="1">
    <source>
        <dbReference type="SAM" id="Phobius"/>
    </source>
</evidence>
<dbReference type="Proteomes" id="UP000224634">
    <property type="component" value="Unassembled WGS sequence"/>
</dbReference>
<dbReference type="AlphaFoldDB" id="A0A2B7Y4E3"/>
<keyword evidence="1" id="KW-0812">Transmembrane</keyword>
<evidence type="ECO:0000313" key="3">
    <source>
        <dbReference type="Proteomes" id="UP000224634"/>
    </source>
</evidence>
<accession>A0A2B7Y4E3</accession>
<name>A0A2B7Y4E3_POLH7</name>
<keyword evidence="1" id="KW-0472">Membrane</keyword>
<organism evidence="2 3">
    <name type="scientific">Polytolypa hystricis (strain UAMH7299)</name>
    <dbReference type="NCBI Taxonomy" id="1447883"/>
    <lineage>
        <taxon>Eukaryota</taxon>
        <taxon>Fungi</taxon>
        <taxon>Dikarya</taxon>
        <taxon>Ascomycota</taxon>
        <taxon>Pezizomycotina</taxon>
        <taxon>Eurotiomycetes</taxon>
        <taxon>Eurotiomycetidae</taxon>
        <taxon>Onygenales</taxon>
        <taxon>Onygenales incertae sedis</taxon>
        <taxon>Polytolypa</taxon>
    </lineage>
</organism>